<dbReference type="Pfam" id="PF13715">
    <property type="entry name" value="CarbopepD_reg_2"/>
    <property type="match status" value="1"/>
</dbReference>
<dbReference type="SUPFAM" id="SSF49464">
    <property type="entry name" value="Carboxypeptidase regulatory domain-like"/>
    <property type="match status" value="1"/>
</dbReference>
<dbReference type="PANTHER" id="PTHR47234">
    <property type="match status" value="1"/>
</dbReference>
<dbReference type="Gene3D" id="2.60.40.1120">
    <property type="entry name" value="Carboxypeptidase-like, regulatory domain"/>
    <property type="match status" value="1"/>
</dbReference>
<name>A0A327T361_9SPHI</name>
<keyword evidence="13" id="KW-0675">Receptor</keyword>
<dbReference type="Gene3D" id="2.170.130.10">
    <property type="entry name" value="TonB-dependent receptor, plug domain"/>
    <property type="match status" value="1"/>
</dbReference>
<comment type="subcellular location">
    <subcellularLocation>
        <location evidence="1 8">Cell outer membrane</location>
        <topology evidence="1 8">Multi-pass membrane protein</topology>
    </subcellularLocation>
</comment>
<dbReference type="Pfam" id="PF07715">
    <property type="entry name" value="Plug"/>
    <property type="match status" value="1"/>
</dbReference>
<reference evidence="13 14" key="1">
    <citation type="submission" date="2018-06" db="EMBL/GenBank/DDBJ databases">
        <title>Genomic Encyclopedia of Archaeal and Bacterial Type Strains, Phase II (KMG-II): from individual species to whole genera.</title>
        <authorList>
            <person name="Goeker M."/>
        </authorList>
    </citation>
    <scope>NUCLEOTIDE SEQUENCE [LARGE SCALE GENOMIC DNA]</scope>
    <source>
        <strain evidence="13 14">DSM 14825</strain>
    </source>
</reference>
<dbReference type="Gene3D" id="2.40.170.20">
    <property type="entry name" value="TonB-dependent receptor, beta-barrel domain"/>
    <property type="match status" value="1"/>
</dbReference>
<evidence type="ECO:0000256" key="8">
    <source>
        <dbReference type="PROSITE-ProRule" id="PRU01360"/>
    </source>
</evidence>
<keyword evidence="10" id="KW-0732">Signal</keyword>
<evidence type="ECO:0000313" key="13">
    <source>
        <dbReference type="EMBL" id="RAJ32177.1"/>
    </source>
</evidence>
<dbReference type="InterPro" id="IPR012910">
    <property type="entry name" value="Plug_dom"/>
</dbReference>
<evidence type="ECO:0000256" key="1">
    <source>
        <dbReference type="ARBA" id="ARBA00004571"/>
    </source>
</evidence>
<dbReference type="EMBL" id="QLLR01000006">
    <property type="protein sequence ID" value="RAJ32177.1"/>
    <property type="molecule type" value="Genomic_DNA"/>
</dbReference>
<dbReference type="InterPro" id="IPR037066">
    <property type="entry name" value="Plug_dom_sf"/>
</dbReference>
<dbReference type="CDD" id="cd01347">
    <property type="entry name" value="ligand_gated_channel"/>
    <property type="match status" value="1"/>
</dbReference>
<evidence type="ECO:0000256" key="4">
    <source>
        <dbReference type="ARBA" id="ARBA00022692"/>
    </source>
</evidence>
<dbReference type="Pfam" id="PF00593">
    <property type="entry name" value="TonB_dep_Rec_b-barrel"/>
    <property type="match status" value="1"/>
</dbReference>
<dbReference type="AlphaFoldDB" id="A0A327T361"/>
<dbReference type="InterPro" id="IPR036942">
    <property type="entry name" value="Beta-barrel_TonB_sf"/>
</dbReference>
<evidence type="ECO:0000259" key="12">
    <source>
        <dbReference type="Pfam" id="PF07715"/>
    </source>
</evidence>
<keyword evidence="7 8" id="KW-0998">Cell outer membrane</keyword>
<dbReference type="InterPro" id="IPR008969">
    <property type="entry name" value="CarboxyPept-like_regulatory"/>
</dbReference>
<comment type="caution">
    <text evidence="13">The sequence shown here is derived from an EMBL/GenBank/DDBJ whole genome shotgun (WGS) entry which is preliminary data.</text>
</comment>
<evidence type="ECO:0000256" key="5">
    <source>
        <dbReference type="ARBA" id="ARBA00023077"/>
    </source>
</evidence>
<keyword evidence="5 9" id="KW-0798">TonB box</keyword>
<feature type="chain" id="PRO_5016237956" evidence="10">
    <location>
        <begin position="28"/>
        <end position="902"/>
    </location>
</feature>
<dbReference type="OrthoDB" id="9805434at2"/>
<dbReference type="SUPFAM" id="SSF56935">
    <property type="entry name" value="Porins"/>
    <property type="match status" value="1"/>
</dbReference>
<sequence>MKTMSTSFKKLFGLMALFTLSASTLKAQLTLKGKIAAAESSSLIEGATITLNPVHKMTKSAADGSFVLSGLKTGVYQLEISSVGFAKFAKTIKLIKDTVITVRMTDNSSNLNEVSISVGNRGKSRSIIKSPVPVQLISSQEIKTSGYTNTAELIQMLVPSFTQNRIVRGDGSETIRPSTMRGMGTDQMLVLVNGKRRHISAFLIADNTGVDLNAIPVSAIESIEVLKDGAAAIYGSDAIAGVINIILKKDTGGSVDVQSGITSRGDGFNTKIGIDKGFALKNNGVLNVAVQGLYAEKTVRAGADLRKQYFGTIKNAAGNVTYSDPIGDAKNAAYAADPKVTMIEGDPQKKVLGTMINYSQPLKNEGKIYAFGGVNYNNTLNGSNRFRLPSDDGTVRSIYPDGFLARGKIVTTDYSFSGGYKQDFKSFGMMDASISMGGNSVQFNLLNSDNPSLGTKSPTDFYLGTHHFNQYAANLDFVKALDQNKVYSLAYGAEFRVENYSIKAGEEASYIDGGVPILDGPNAGKRAPVGSQGYVGYRPSNEVAQSRNTSAAYAELTADFTKSFTVSAATRYEYYSDFGSTLNGKISARYEFIKGYAIRGAANTGFRAPSLQQSYFSQTQTNYTLDPAVGQIVSRENSTLPINSPAAIALGAQPLKPEKSYNVSAGLTALPVKNLFITADLYAVRVNDRIVRTSFFTTSNPLIKKLFDTYNIVGIQSARYFANAIDTRTQGIDIVAQYELHTTDLGHFTFLASYNYNLLKIVGVHNSATLASLNENIFNPERIAATATKQNNFTMSIVHNLNGFTSSLRVYRAGELSNQYPIPQKVIGLNTMPALITLDAEVSYQFKNKVRFGIGANNIFDKMPPLNDPSLSFNGNFKYYNGNNSQLGVTGAYYYAKLGYSF</sequence>
<evidence type="ECO:0000256" key="7">
    <source>
        <dbReference type="ARBA" id="ARBA00023237"/>
    </source>
</evidence>
<keyword evidence="6 8" id="KW-0472">Membrane</keyword>
<dbReference type="PROSITE" id="PS52016">
    <property type="entry name" value="TONB_DEPENDENT_REC_3"/>
    <property type="match status" value="1"/>
</dbReference>
<organism evidence="13 14">
    <name type="scientific">Pedobacter cryoconitis</name>
    <dbReference type="NCBI Taxonomy" id="188932"/>
    <lineage>
        <taxon>Bacteria</taxon>
        <taxon>Pseudomonadati</taxon>
        <taxon>Bacteroidota</taxon>
        <taxon>Sphingobacteriia</taxon>
        <taxon>Sphingobacteriales</taxon>
        <taxon>Sphingobacteriaceae</taxon>
        <taxon>Pedobacter</taxon>
    </lineage>
</organism>
<accession>A0A327T361</accession>
<keyword evidence="4 8" id="KW-0812">Transmembrane</keyword>
<dbReference type="Proteomes" id="UP000249754">
    <property type="component" value="Unassembled WGS sequence"/>
</dbReference>
<evidence type="ECO:0000256" key="10">
    <source>
        <dbReference type="SAM" id="SignalP"/>
    </source>
</evidence>
<dbReference type="GO" id="GO:0009279">
    <property type="term" value="C:cell outer membrane"/>
    <property type="evidence" value="ECO:0007669"/>
    <property type="project" value="UniProtKB-SubCell"/>
</dbReference>
<dbReference type="InterPro" id="IPR000531">
    <property type="entry name" value="Beta-barrel_TonB"/>
</dbReference>
<evidence type="ECO:0000256" key="9">
    <source>
        <dbReference type="RuleBase" id="RU003357"/>
    </source>
</evidence>
<evidence type="ECO:0000256" key="6">
    <source>
        <dbReference type="ARBA" id="ARBA00023136"/>
    </source>
</evidence>
<dbReference type="InterPro" id="IPR039426">
    <property type="entry name" value="TonB-dep_rcpt-like"/>
</dbReference>
<feature type="signal peptide" evidence="10">
    <location>
        <begin position="1"/>
        <end position="27"/>
    </location>
</feature>
<evidence type="ECO:0000256" key="3">
    <source>
        <dbReference type="ARBA" id="ARBA00022452"/>
    </source>
</evidence>
<feature type="domain" description="TonB-dependent receptor plug" evidence="12">
    <location>
        <begin position="128"/>
        <end position="242"/>
    </location>
</feature>
<evidence type="ECO:0000313" key="14">
    <source>
        <dbReference type="Proteomes" id="UP000249754"/>
    </source>
</evidence>
<proteinExistence type="inferred from homology"/>
<evidence type="ECO:0000256" key="2">
    <source>
        <dbReference type="ARBA" id="ARBA00022448"/>
    </source>
</evidence>
<keyword evidence="3 8" id="KW-1134">Transmembrane beta strand</keyword>
<evidence type="ECO:0000259" key="11">
    <source>
        <dbReference type="Pfam" id="PF00593"/>
    </source>
</evidence>
<protein>
    <submittedName>
        <fullName evidence="13">Iron complex outermembrane receptor protein</fullName>
    </submittedName>
</protein>
<gene>
    <name evidence="13" type="ORF">LY11_01860</name>
</gene>
<keyword evidence="2 8" id="KW-0813">Transport</keyword>
<comment type="similarity">
    <text evidence="8 9">Belongs to the TonB-dependent receptor family.</text>
</comment>
<dbReference type="PANTHER" id="PTHR47234:SF3">
    <property type="entry name" value="SECRETIN_TONB SHORT N-TERMINAL DOMAIN-CONTAINING PROTEIN"/>
    <property type="match status" value="1"/>
</dbReference>
<feature type="domain" description="TonB-dependent receptor-like beta-barrel" evidence="11">
    <location>
        <begin position="374"/>
        <end position="859"/>
    </location>
</feature>